<comment type="caution">
    <text evidence="3">The sequence shown here is derived from an EMBL/GenBank/DDBJ whole genome shotgun (WGS) entry which is preliminary data.</text>
</comment>
<feature type="transmembrane region" description="Helical" evidence="1">
    <location>
        <begin position="105"/>
        <end position="123"/>
    </location>
</feature>
<reference evidence="4" key="1">
    <citation type="journal article" date="2019" name="Int. J. Syst. Evol. Microbiol.">
        <title>The Global Catalogue of Microorganisms (GCM) 10K type strain sequencing project: providing services to taxonomists for standard genome sequencing and annotation.</title>
        <authorList>
            <consortium name="The Broad Institute Genomics Platform"/>
            <consortium name="The Broad Institute Genome Sequencing Center for Infectious Disease"/>
            <person name="Wu L."/>
            <person name="Ma J."/>
        </authorList>
    </citation>
    <scope>NUCLEOTIDE SEQUENCE [LARGE SCALE GENOMIC DNA]</scope>
    <source>
        <strain evidence="4">JCM 10411</strain>
    </source>
</reference>
<protein>
    <recommendedName>
        <fullName evidence="5">Integral membrane protein</fullName>
    </recommendedName>
</protein>
<evidence type="ECO:0000313" key="3">
    <source>
        <dbReference type="EMBL" id="MFC5855085.1"/>
    </source>
</evidence>
<feature type="transmembrane region" description="Helical" evidence="1">
    <location>
        <begin position="249"/>
        <end position="269"/>
    </location>
</feature>
<sequence>MLLGMICALASAVCYGTASVLQAVAARAAEPGTGSGLDPALLSRALRQWRYLAGLALDGIGFLFQIVALRSIPLYAVGSALAASLAVTAVAASRLLGIRLSRTQWGAVAAVCAGLTMIGLASGPDGNRAAPAALGWSLLATVAVVLLSGPLLGRLPAGPRALLLGLGAGLGFGTVQVAVRLIDSLAVPAVLIGPAPYALLVGGATGFLFLTSAFQRGSVTVATAGMVLGETIGPALVGVAWLGDRPREGLQGLAFAGCAVAVAGSLTLARFGEPSLEGAGAKSQG</sequence>
<dbReference type="RefSeq" id="WP_381367460.1">
    <property type="nucleotide sequence ID" value="NZ_JBHSOA010000061.1"/>
</dbReference>
<proteinExistence type="predicted"/>
<evidence type="ECO:0008006" key="5">
    <source>
        <dbReference type="Google" id="ProtNLM"/>
    </source>
</evidence>
<feature type="transmembrane region" description="Helical" evidence="1">
    <location>
        <begin position="129"/>
        <end position="149"/>
    </location>
</feature>
<name>A0ABW1E3W1_9ACTN</name>
<organism evidence="3 4">
    <name type="scientific">Streptomyces chlorus</name>
    <dbReference type="NCBI Taxonomy" id="887452"/>
    <lineage>
        <taxon>Bacteria</taxon>
        <taxon>Bacillati</taxon>
        <taxon>Actinomycetota</taxon>
        <taxon>Actinomycetes</taxon>
        <taxon>Kitasatosporales</taxon>
        <taxon>Streptomycetaceae</taxon>
        <taxon>Streptomyces</taxon>
    </lineage>
</organism>
<feature type="transmembrane region" description="Helical" evidence="1">
    <location>
        <begin position="161"/>
        <end position="179"/>
    </location>
</feature>
<keyword evidence="1" id="KW-0812">Transmembrane</keyword>
<dbReference type="PANTHER" id="PTHR40761:SF1">
    <property type="entry name" value="CONSERVED INTEGRAL MEMBRANE ALANINE VALINE AND LEUCINE RICH PROTEIN-RELATED"/>
    <property type="match status" value="1"/>
</dbReference>
<feature type="transmembrane region" description="Helical" evidence="1">
    <location>
        <begin position="72"/>
        <end position="93"/>
    </location>
</feature>
<keyword evidence="1" id="KW-0472">Membrane</keyword>
<feature type="transmembrane region" description="Helical" evidence="1">
    <location>
        <begin position="221"/>
        <end position="243"/>
    </location>
</feature>
<evidence type="ECO:0000256" key="2">
    <source>
        <dbReference type="SAM" id="SignalP"/>
    </source>
</evidence>
<feature type="signal peptide" evidence="2">
    <location>
        <begin position="1"/>
        <end position="25"/>
    </location>
</feature>
<accession>A0ABW1E3W1</accession>
<keyword evidence="4" id="KW-1185">Reference proteome</keyword>
<keyword evidence="1" id="KW-1133">Transmembrane helix</keyword>
<dbReference type="InterPro" id="IPR037185">
    <property type="entry name" value="EmrE-like"/>
</dbReference>
<dbReference type="Proteomes" id="UP001596180">
    <property type="component" value="Unassembled WGS sequence"/>
</dbReference>
<evidence type="ECO:0000256" key="1">
    <source>
        <dbReference type="SAM" id="Phobius"/>
    </source>
</evidence>
<keyword evidence="2" id="KW-0732">Signal</keyword>
<evidence type="ECO:0000313" key="4">
    <source>
        <dbReference type="Proteomes" id="UP001596180"/>
    </source>
</evidence>
<dbReference type="SUPFAM" id="SSF103481">
    <property type="entry name" value="Multidrug resistance efflux transporter EmrE"/>
    <property type="match status" value="2"/>
</dbReference>
<dbReference type="PANTHER" id="PTHR40761">
    <property type="entry name" value="CONSERVED INTEGRAL MEMBRANE ALANINE VALINE AND LEUCINE RICH PROTEIN-RELATED"/>
    <property type="match status" value="1"/>
</dbReference>
<feature type="chain" id="PRO_5046871937" description="Integral membrane protein" evidence="2">
    <location>
        <begin position="26"/>
        <end position="285"/>
    </location>
</feature>
<dbReference type="EMBL" id="JBHSOA010000061">
    <property type="protein sequence ID" value="MFC5855085.1"/>
    <property type="molecule type" value="Genomic_DNA"/>
</dbReference>
<gene>
    <name evidence="3" type="ORF">ACFPZI_25860</name>
</gene>
<feature type="transmembrane region" description="Helical" evidence="1">
    <location>
        <begin position="185"/>
        <end position="209"/>
    </location>
</feature>